<evidence type="ECO:0000259" key="7">
    <source>
        <dbReference type="Pfam" id="PF00924"/>
    </source>
</evidence>
<dbReference type="Pfam" id="PF00924">
    <property type="entry name" value="MS_channel_2nd"/>
    <property type="match status" value="1"/>
</dbReference>
<feature type="transmembrane region" description="Helical" evidence="6">
    <location>
        <begin position="269"/>
        <end position="287"/>
    </location>
</feature>
<dbReference type="AlphaFoldDB" id="A0A1A9HDM2"/>
<evidence type="ECO:0000256" key="6">
    <source>
        <dbReference type="SAM" id="Phobius"/>
    </source>
</evidence>
<proteinExistence type="inferred from homology"/>
<dbReference type="InterPro" id="IPR049278">
    <property type="entry name" value="MS_channel_C"/>
</dbReference>
<evidence type="ECO:0000256" key="3">
    <source>
        <dbReference type="ARBA" id="ARBA00022692"/>
    </source>
</evidence>
<gene>
    <name evidence="10" type="ORF">AA977_01415</name>
</gene>
<reference evidence="10 11" key="1">
    <citation type="submission" date="2014-04" db="EMBL/GenBank/DDBJ databases">
        <title>Detecting global and local adaptation in a worldwide sample of Helicobacter pylori genomes.</title>
        <authorList>
            <person name="Montano V."/>
            <person name="Didelot X."/>
            <person name="Foll M."/>
            <person name="Linz B."/>
            <person name="Reinhardt R."/>
            <person name="Suerbaum S."/>
            <person name="Moodley Y."/>
            <person name="Jensen J.D."/>
        </authorList>
    </citation>
    <scope>NUCLEOTIDE SEQUENCE [LARGE SCALE GENOMIC DNA]</scope>
    <source>
        <strain evidence="10 11">K26A1</strain>
    </source>
</reference>
<dbReference type="GO" id="GO:0012505">
    <property type="term" value="C:endomembrane system"/>
    <property type="evidence" value="ECO:0007669"/>
    <property type="project" value="UniProtKB-SubCell"/>
</dbReference>
<keyword evidence="4 6" id="KW-1133">Transmembrane helix</keyword>
<evidence type="ECO:0000256" key="4">
    <source>
        <dbReference type="ARBA" id="ARBA00022989"/>
    </source>
</evidence>
<feature type="transmembrane region" description="Helical" evidence="6">
    <location>
        <begin position="299"/>
        <end position="324"/>
    </location>
</feature>
<evidence type="ECO:0000259" key="8">
    <source>
        <dbReference type="Pfam" id="PF21082"/>
    </source>
</evidence>
<feature type="transmembrane region" description="Helical" evidence="6">
    <location>
        <begin position="229"/>
        <end position="249"/>
    </location>
</feature>
<keyword evidence="3 6" id="KW-0812">Transmembrane</keyword>
<accession>A0A1A9HDM2</accession>
<dbReference type="PATRIC" id="fig|210.2441.peg.292"/>
<dbReference type="InterPro" id="IPR023408">
    <property type="entry name" value="MscS_beta-dom_sf"/>
</dbReference>
<dbReference type="Pfam" id="PF21088">
    <property type="entry name" value="MS_channel_1st"/>
    <property type="match status" value="1"/>
</dbReference>
<dbReference type="GO" id="GO:0008381">
    <property type="term" value="F:mechanosensitive monoatomic ion channel activity"/>
    <property type="evidence" value="ECO:0007669"/>
    <property type="project" value="UniProtKB-ARBA"/>
</dbReference>
<comment type="subcellular location">
    <subcellularLocation>
        <location evidence="1">Endomembrane system</location>
        <topology evidence="1">Multi-pass membrane protein</topology>
    </subcellularLocation>
</comment>
<dbReference type="EMBL" id="CP011486">
    <property type="protein sequence ID" value="ANH47901.1"/>
    <property type="molecule type" value="Genomic_DNA"/>
</dbReference>
<feature type="domain" description="Mechanosensitive ion channel MscS" evidence="7">
    <location>
        <begin position="310"/>
        <end position="392"/>
    </location>
</feature>
<organism evidence="10 11">
    <name type="scientific">Helicobacter pylori</name>
    <name type="common">Campylobacter pylori</name>
    <dbReference type="NCBI Taxonomy" id="210"/>
    <lineage>
        <taxon>Bacteria</taxon>
        <taxon>Pseudomonadati</taxon>
        <taxon>Campylobacterota</taxon>
        <taxon>Epsilonproteobacteria</taxon>
        <taxon>Campylobacterales</taxon>
        <taxon>Helicobacteraceae</taxon>
        <taxon>Helicobacter</taxon>
    </lineage>
</organism>
<name>A0A1A9HDM2_HELPX</name>
<evidence type="ECO:0000313" key="10">
    <source>
        <dbReference type="EMBL" id="ANH47901.1"/>
    </source>
</evidence>
<feature type="domain" description="Mechanosensitive ion channel transmembrane helices 2/3" evidence="9">
    <location>
        <begin position="268"/>
        <end position="309"/>
    </location>
</feature>
<dbReference type="InterPro" id="IPR010920">
    <property type="entry name" value="LSM_dom_sf"/>
</dbReference>
<dbReference type="PANTHER" id="PTHR30566:SF5">
    <property type="entry name" value="MECHANOSENSITIVE ION CHANNEL PROTEIN 1, MITOCHONDRIAL-RELATED"/>
    <property type="match status" value="1"/>
</dbReference>
<protein>
    <submittedName>
        <fullName evidence="10">Membrane protein</fullName>
    </submittedName>
</protein>
<comment type="similarity">
    <text evidence="2">Belongs to the MscS (TC 1.A.23) family.</text>
</comment>
<dbReference type="Gene3D" id="2.30.30.60">
    <property type="match status" value="1"/>
</dbReference>
<evidence type="ECO:0000259" key="9">
    <source>
        <dbReference type="Pfam" id="PF21088"/>
    </source>
</evidence>
<dbReference type="RefSeq" id="WP_064434295.1">
    <property type="nucleotide sequence ID" value="NZ_CP011486.1"/>
</dbReference>
<dbReference type="Proteomes" id="UP000078062">
    <property type="component" value="Chromosome"/>
</dbReference>
<dbReference type="InterPro" id="IPR049142">
    <property type="entry name" value="MS_channel_1st"/>
</dbReference>
<evidence type="ECO:0000256" key="1">
    <source>
        <dbReference type="ARBA" id="ARBA00004127"/>
    </source>
</evidence>
<keyword evidence="5 6" id="KW-0472">Membrane</keyword>
<sequence>MALRVLLFFCFLLLHAEDKSQNKSQEILSIQKQMALVDKKLAKDDNVWLKKFENYKIYNQIYTEKESVRQELRRLKAKKNRDLLKISTLEHTLKALESQQKMFESYGVNPFKDLIERPNIPNIPNIANPIAIIDGISFIKNMRLKHESLKSNQTALEEVLKLLDQKHQLLNEWHALDKSAKLSDEIYQTQAKRLELQGAQNILKTTIGIFQKDSDEAISIVKSQVKNQLFKLVYVFLAALLSVVFAWILKIISSKYIENNERVYTVNKAINFVNVSVIVLIFLFSYLENVTYLVTVLGFASAGLAIAMKDLFMSLLGWFIILIGGSVHVGDRVRIAKGTDIFIGDVLDISMLHITILEDVTFTTYTNNRRAGRIIFVPNNYIFTTMFANYSHFGMKTVWDGVDFCVTFDSDFKKASKIALNIATELSKEYTDITYKQLNKMRDRYSLRSLSVKPRCFLMPESNGIKISVWYQTNSYATLSLRSKIVAEIVEAFLKEENIHIAYTTSKLLKVDADALGDGFGNKREQK</sequence>
<evidence type="ECO:0000256" key="2">
    <source>
        <dbReference type="ARBA" id="ARBA00008017"/>
    </source>
</evidence>
<dbReference type="GO" id="GO:0016020">
    <property type="term" value="C:membrane"/>
    <property type="evidence" value="ECO:0007669"/>
    <property type="project" value="InterPro"/>
</dbReference>
<feature type="domain" description="Mechanosensitive ion channel MscS C-terminal" evidence="8">
    <location>
        <begin position="402"/>
        <end position="501"/>
    </location>
</feature>
<dbReference type="SUPFAM" id="SSF50182">
    <property type="entry name" value="Sm-like ribonucleoproteins"/>
    <property type="match status" value="1"/>
</dbReference>
<dbReference type="PANTHER" id="PTHR30566">
    <property type="entry name" value="YNAI-RELATED MECHANOSENSITIVE ION CHANNEL"/>
    <property type="match status" value="1"/>
</dbReference>
<dbReference type="InterPro" id="IPR006685">
    <property type="entry name" value="MscS_channel_2nd"/>
</dbReference>
<dbReference type="Pfam" id="PF21082">
    <property type="entry name" value="MS_channel_3rd"/>
    <property type="match status" value="1"/>
</dbReference>
<evidence type="ECO:0000313" key="11">
    <source>
        <dbReference type="Proteomes" id="UP000078062"/>
    </source>
</evidence>
<dbReference type="Gene3D" id="3.30.70.100">
    <property type="match status" value="1"/>
</dbReference>
<evidence type="ECO:0000256" key="5">
    <source>
        <dbReference type="ARBA" id="ARBA00023136"/>
    </source>
</evidence>